<name>A0AB39QQV3_9ACTN</name>
<proteinExistence type="predicted"/>
<feature type="transmembrane region" description="Helical" evidence="1">
    <location>
        <begin position="34"/>
        <end position="54"/>
    </location>
</feature>
<dbReference type="EMBL" id="CP163441">
    <property type="protein sequence ID" value="XDQ44658.1"/>
    <property type="molecule type" value="Genomic_DNA"/>
</dbReference>
<evidence type="ECO:0000313" key="2">
    <source>
        <dbReference type="EMBL" id="XDQ44658.1"/>
    </source>
</evidence>
<feature type="transmembrane region" description="Helical" evidence="1">
    <location>
        <begin position="6"/>
        <end position="22"/>
    </location>
</feature>
<reference evidence="2" key="1">
    <citation type="submission" date="2024-07" db="EMBL/GenBank/DDBJ databases">
        <authorList>
            <person name="Yu S.T."/>
        </authorList>
    </citation>
    <scope>NUCLEOTIDE SEQUENCE</scope>
    <source>
        <strain evidence="2">R39</strain>
    </source>
</reference>
<evidence type="ECO:0000256" key="1">
    <source>
        <dbReference type="SAM" id="Phobius"/>
    </source>
</evidence>
<feature type="transmembrane region" description="Helical" evidence="1">
    <location>
        <begin position="60"/>
        <end position="78"/>
    </location>
</feature>
<protein>
    <recommendedName>
        <fullName evidence="3">Integral membrane protein</fullName>
    </recommendedName>
</protein>
<dbReference type="AlphaFoldDB" id="A0AB39QQV3"/>
<gene>
    <name evidence="2" type="ORF">AB5J52_21640</name>
</gene>
<evidence type="ECO:0008006" key="3">
    <source>
        <dbReference type="Google" id="ProtNLM"/>
    </source>
</evidence>
<keyword evidence="1" id="KW-0812">Transmembrane</keyword>
<accession>A0AB39QQV3</accession>
<sequence>MFSAVAFGAGGALWLALGMWAVRRQRRRQAGTVAGWAALALGTAQLIHAAGSLTGDRQPLGFVLATCCAVLSIVGSLLPARDRVTYRNGPASRKRRKLPPIRP</sequence>
<keyword evidence="1" id="KW-0472">Membrane</keyword>
<organism evidence="2">
    <name type="scientific">Streptomyces sp. R39</name>
    <dbReference type="NCBI Taxonomy" id="3238631"/>
    <lineage>
        <taxon>Bacteria</taxon>
        <taxon>Bacillati</taxon>
        <taxon>Actinomycetota</taxon>
        <taxon>Actinomycetes</taxon>
        <taxon>Kitasatosporales</taxon>
        <taxon>Streptomycetaceae</taxon>
        <taxon>Streptomyces</taxon>
    </lineage>
</organism>
<dbReference type="RefSeq" id="WP_369223519.1">
    <property type="nucleotide sequence ID" value="NZ_CP163441.1"/>
</dbReference>
<keyword evidence="1" id="KW-1133">Transmembrane helix</keyword>